<dbReference type="GO" id="GO:0006826">
    <property type="term" value="P:iron ion transport"/>
    <property type="evidence" value="ECO:0007669"/>
    <property type="project" value="UniProtKB-KW"/>
</dbReference>
<feature type="non-terminal residue" evidence="11">
    <location>
        <position position="178"/>
    </location>
</feature>
<keyword evidence="9" id="KW-0998">Cell outer membrane</keyword>
<dbReference type="PROSITE" id="PS52016">
    <property type="entry name" value="TONB_DEPENDENT_REC_3"/>
    <property type="match status" value="1"/>
</dbReference>
<dbReference type="PANTHER" id="PTHR32552">
    <property type="entry name" value="FERRICHROME IRON RECEPTOR-RELATED"/>
    <property type="match status" value="1"/>
</dbReference>
<dbReference type="AlphaFoldDB" id="A0A382HZH4"/>
<keyword evidence="5" id="KW-0408">Iron</keyword>
<evidence type="ECO:0000256" key="4">
    <source>
        <dbReference type="ARBA" id="ARBA00022692"/>
    </source>
</evidence>
<keyword evidence="4" id="KW-0812">Transmembrane</keyword>
<keyword evidence="8" id="KW-0472">Membrane</keyword>
<dbReference type="SUPFAM" id="SSF56935">
    <property type="entry name" value="Porins"/>
    <property type="match status" value="1"/>
</dbReference>
<dbReference type="PANTHER" id="PTHR32552:SF81">
    <property type="entry name" value="TONB-DEPENDENT OUTER MEMBRANE RECEPTOR"/>
    <property type="match status" value="1"/>
</dbReference>
<evidence type="ECO:0000259" key="10">
    <source>
        <dbReference type="Pfam" id="PF07715"/>
    </source>
</evidence>
<dbReference type="Gene3D" id="2.40.170.20">
    <property type="entry name" value="TonB-dependent receptor, beta-barrel domain"/>
    <property type="match status" value="1"/>
</dbReference>
<evidence type="ECO:0000256" key="1">
    <source>
        <dbReference type="ARBA" id="ARBA00004571"/>
    </source>
</evidence>
<reference evidence="11" key="1">
    <citation type="submission" date="2018-05" db="EMBL/GenBank/DDBJ databases">
        <authorList>
            <person name="Lanie J.A."/>
            <person name="Ng W.-L."/>
            <person name="Kazmierczak K.M."/>
            <person name="Andrzejewski T.M."/>
            <person name="Davidsen T.M."/>
            <person name="Wayne K.J."/>
            <person name="Tettelin H."/>
            <person name="Glass J.I."/>
            <person name="Rusch D."/>
            <person name="Podicherti R."/>
            <person name="Tsui H.-C.T."/>
            <person name="Winkler M.E."/>
        </authorList>
    </citation>
    <scope>NUCLEOTIDE SEQUENCE</scope>
</reference>
<dbReference type="InterPro" id="IPR012910">
    <property type="entry name" value="Plug_dom"/>
</dbReference>
<name>A0A382HZH4_9ZZZZ</name>
<dbReference type="EMBL" id="UINC01063824">
    <property type="protein sequence ID" value="SVB91861.1"/>
    <property type="molecule type" value="Genomic_DNA"/>
</dbReference>
<comment type="subcellular location">
    <subcellularLocation>
        <location evidence="1">Cell outer membrane</location>
        <topology evidence="1">Multi-pass membrane protein</topology>
    </subcellularLocation>
</comment>
<evidence type="ECO:0000256" key="3">
    <source>
        <dbReference type="ARBA" id="ARBA00022496"/>
    </source>
</evidence>
<sequence>MYSIFRLTLLFSLLTVLSPFTVMAADAIEEIVVKASYRETTLEKNDGSLMILSEEQLKAEPMKHLEQLSFLVPNLNFALSDGRPRYFQIRGIGEQSGYEGTPNSSVGLMIDDIDFSGQGGISSSFDMEQIEVHRGPQGSRMGANALAGMIYMRSKQPTDVFEGLSELTLGSDGVRSVG</sequence>
<evidence type="ECO:0000256" key="7">
    <source>
        <dbReference type="ARBA" id="ARBA00023077"/>
    </source>
</evidence>
<accession>A0A382HZH4</accession>
<organism evidence="11">
    <name type="scientific">marine metagenome</name>
    <dbReference type="NCBI Taxonomy" id="408172"/>
    <lineage>
        <taxon>unclassified sequences</taxon>
        <taxon>metagenomes</taxon>
        <taxon>ecological metagenomes</taxon>
    </lineage>
</organism>
<dbReference type="InterPro" id="IPR036942">
    <property type="entry name" value="Beta-barrel_TonB_sf"/>
</dbReference>
<gene>
    <name evidence="11" type="ORF">METZ01_LOCUS244715</name>
</gene>
<dbReference type="Pfam" id="PF07715">
    <property type="entry name" value="Plug"/>
    <property type="match status" value="1"/>
</dbReference>
<keyword evidence="6" id="KW-0406">Ion transport</keyword>
<evidence type="ECO:0000256" key="9">
    <source>
        <dbReference type="ARBA" id="ARBA00023237"/>
    </source>
</evidence>
<evidence type="ECO:0000256" key="6">
    <source>
        <dbReference type="ARBA" id="ARBA00023065"/>
    </source>
</evidence>
<dbReference type="GO" id="GO:0009279">
    <property type="term" value="C:cell outer membrane"/>
    <property type="evidence" value="ECO:0007669"/>
    <property type="project" value="UniProtKB-SubCell"/>
</dbReference>
<keyword evidence="2" id="KW-0813">Transport</keyword>
<proteinExistence type="predicted"/>
<feature type="domain" description="TonB-dependent receptor plug" evidence="10">
    <location>
        <begin position="44"/>
        <end position="148"/>
    </location>
</feature>
<evidence type="ECO:0000313" key="11">
    <source>
        <dbReference type="EMBL" id="SVB91861.1"/>
    </source>
</evidence>
<keyword evidence="7" id="KW-0798">TonB box</keyword>
<dbReference type="InterPro" id="IPR039426">
    <property type="entry name" value="TonB-dep_rcpt-like"/>
</dbReference>
<protein>
    <recommendedName>
        <fullName evidence="10">TonB-dependent receptor plug domain-containing protein</fullName>
    </recommendedName>
</protein>
<evidence type="ECO:0000256" key="8">
    <source>
        <dbReference type="ARBA" id="ARBA00023136"/>
    </source>
</evidence>
<evidence type="ECO:0000256" key="2">
    <source>
        <dbReference type="ARBA" id="ARBA00022448"/>
    </source>
</evidence>
<keyword evidence="3" id="KW-0410">Iron transport</keyword>
<evidence type="ECO:0000256" key="5">
    <source>
        <dbReference type="ARBA" id="ARBA00023004"/>
    </source>
</evidence>